<feature type="domain" description="DUF6699" evidence="1">
    <location>
        <begin position="62"/>
        <end position="182"/>
    </location>
</feature>
<dbReference type="AlphaFoldDB" id="A0A0C9ZYJ1"/>
<reference evidence="3" key="2">
    <citation type="submission" date="2015-01" db="EMBL/GenBank/DDBJ databases">
        <title>Evolutionary Origins and Diversification of the Mycorrhizal Mutualists.</title>
        <authorList>
            <consortium name="DOE Joint Genome Institute"/>
            <consortium name="Mycorrhizal Genomics Consortium"/>
            <person name="Kohler A."/>
            <person name="Kuo A."/>
            <person name="Nagy L.G."/>
            <person name="Floudas D."/>
            <person name="Copeland A."/>
            <person name="Barry K.W."/>
            <person name="Cichocki N."/>
            <person name="Veneault-Fourrey C."/>
            <person name="LaButti K."/>
            <person name="Lindquist E.A."/>
            <person name="Lipzen A."/>
            <person name="Lundell T."/>
            <person name="Morin E."/>
            <person name="Murat C."/>
            <person name="Riley R."/>
            <person name="Ohm R."/>
            <person name="Sun H."/>
            <person name="Tunlid A."/>
            <person name="Henrissat B."/>
            <person name="Grigoriev I.V."/>
            <person name="Hibbett D.S."/>
            <person name="Martin F."/>
        </authorList>
    </citation>
    <scope>NUCLEOTIDE SEQUENCE [LARGE SCALE GENOMIC DNA]</scope>
    <source>
        <strain evidence="3">441</strain>
    </source>
</reference>
<proteinExistence type="predicted"/>
<dbReference type="InterPro" id="IPR046522">
    <property type="entry name" value="DUF6699"/>
</dbReference>
<evidence type="ECO:0000259" key="1">
    <source>
        <dbReference type="Pfam" id="PF20415"/>
    </source>
</evidence>
<dbReference type="Proteomes" id="UP000054018">
    <property type="component" value="Unassembled WGS sequence"/>
</dbReference>
<dbReference type="Pfam" id="PF20415">
    <property type="entry name" value="DUF6699"/>
    <property type="match status" value="1"/>
</dbReference>
<protein>
    <recommendedName>
        <fullName evidence="1">DUF6699 domain-containing protein</fullName>
    </recommendedName>
</protein>
<reference evidence="2 3" key="1">
    <citation type="submission" date="2014-04" db="EMBL/GenBank/DDBJ databases">
        <authorList>
            <consortium name="DOE Joint Genome Institute"/>
            <person name="Kuo A."/>
            <person name="Kohler A."/>
            <person name="Costa M.D."/>
            <person name="Nagy L.G."/>
            <person name="Floudas D."/>
            <person name="Copeland A."/>
            <person name="Barry K.W."/>
            <person name="Cichocki N."/>
            <person name="Veneault-Fourrey C."/>
            <person name="LaButti K."/>
            <person name="Lindquist E.A."/>
            <person name="Lipzen A."/>
            <person name="Lundell T."/>
            <person name="Morin E."/>
            <person name="Murat C."/>
            <person name="Sun H."/>
            <person name="Tunlid A."/>
            <person name="Henrissat B."/>
            <person name="Grigoriev I.V."/>
            <person name="Hibbett D.S."/>
            <person name="Martin F."/>
            <person name="Nordberg H.P."/>
            <person name="Cantor M.N."/>
            <person name="Hua S.X."/>
        </authorList>
    </citation>
    <scope>NUCLEOTIDE SEQUENCE [LARGE SCALE GENOMIC DNA]</scope>
    <source>
        <strain evidence="2 3">441</strain>
    </source>
</reference>
<evidence type="ECO:0000313" key="3">
    <source>
        <dbReference type="Proteomes" id="UP000054018"/>
    </source>
</evidence>
<organism evidence="2 3">
    <name type="scientific">Pisolithus microcarpus 441</name>
    <dbReference type="NCBI Taxonomy" id="765257"/>
    <lineage>
        <taxon>Eukaryota</taxon>
        <taxon>Fungi</taxon>
        <taxon>Dikarya</taxon>
        <taxon>Basidiomycota</taxon>
        <taxon>Agaricomycotina</taxon>
        <taxon>Agaricomycetes</taxon>
        <taxon>Agaricomycetidae</taxon>
        <taxon>Boletales</taxon>
        <taxon>Sclerodermatineae</taxon>
        <taxon>Pisolithaceae</taxon>
        <taxon>Pisolithus</taxon>
    </lineage>
</organism>
<sequence>MNPYANQIWTPQRWYHPQSDPRVFAPFYYAQPYTWPVPQDRTRSQSKYPNLNPALAADTTLIRYDVRKAPCDGILLSTAAQLGPTLALSSSSSAIRIISRSFPWTLDIPAPVTCTAVFDGLYKMLQEPLADSEWGIVCTLDRSRRETIEKAAKARSERDKVKKLKRIDWLGDTAAFKGLEKDEEFEKKRLLPETAACPETWVVKFGRS</sequence>
<accession>A0A0C9ZYJ1</accession>
<dbReference type="EMBL" id="KN833713">
    <property type="protein sequence ID" value="KIK24808.1"/>
    <property type="molecule type" value="Genomic_DNA"/>
</dbReference>
<dbReference type="HOGENOM" id="CLU_072871_1_0_1"/>
<evidence type="ECO:0000313" key="2">
    <source>
        <dbReference type="EMBL" id="KIK24808.1"/>
    </source>
</evidence>
<gene>
    <name evidence="2" type="ORF">PISMIDRAFT_10027</name>
</gene>
<keyword evidence="3" id="KW-1185">Reference proteome</keyword>
<name>A0A0C9ZYJ1_9AGAM</name>
<dbReference type="OrthoDB" id="21474at2759"/>
<dbReference type="STRING" id="765257.A0A0C9ZYJ1"/>